<evidence type="ECO:0000259" key="8">
    <source>
        <dbReference type="Pfam" id="PF00460"/>
    </source>
</evidence>
<evidence type="ECO:0000256" key="2">
    <source>
        <dbReference type="ARBA" id="ARBA00004613"/>
    </source>
</evidence>
<keyword evidence="11" id="KW-0969">Cilium</keyword>
<keyword evidence="11" id="KW-0966">Cell projection</keyword>
<evidence type="ECO:0000256" key="4">
    <source>
        <dbReference type="ARBA" id="ARBA00016244"/>
    </source>
</evidence>
<evidence type="ECO:0000256" key="6">
    <source>
        <dbReference type="ARBA" id="ARBA00023143"/>
    </source>
</evidence>
<evidence type="ECO:0000256" key="1">
    <source>
        <dbReference type="ARBA" id="ARBA00004365"/>
    </source>
</evidence>
<dbReference type="InterPro" id="IPR001444">
    <property type="entry name" value="Flag_bb_rod_N"/>
</dbReference>
<evidence type="ECO:0000313" key="12">
    <source>
        <dbReference type="Proteomes" id="UP001208017"/>
    </source>
</evidence>
<organism evidence="11 12">
    <name type="scientific">Tumebacillus lacus</name>
    <dbReference type="NCBI Taxonomy" id="2995335"/>
    <lineage>
        <taxon>Bacteria</taxon>
        <taxon>Bacillati</taxon>
        <taxon>Bacillota</taxon>
        <taxon>Bacilli</taxon>
        <taxon>Bacillales</taxon>
        <taxon>Alicyclobacillaceae</taxon>
        <taxon>Tumebacillus</taxon>
    </lineage>
</organism>
<keyword evidence="5 7" id="KW-0964">Secreted</keyword>
<comment type="similarity">
    <text evidence="3 7">Belongs to the flagella basal body rod proteins family.</text>
</comment>
<sequence length="534" mass="57765">MRSTFHGLETGKRALLAQTVGLNTLGHNVANANTEGYSRQRVNFATTPSMEYPGMAKQTEAGQIGTGVLAKNIERVREQFLDVQFRNENKAAGEWQMRLDTLDKIQAIVNEPSDSGLSTVLNKFYLSWQKLGANPDTLEARAVVKQATLDLVTSFNMLDAKIKELDRDIAESIGTKVDQVNSMTTQISALNKQIHTLEVLGDNANDLRDSRDLLVDKLSKLANVTTSESMDGTYRVMIGDQVVVNGQQPPVPVAYDAATNSTTPPIRNGEIGGLMASRVEYVKVYQDQFDSLVNGLVNGKMDVALTNDYTFSASETTLPFDVKIGGTQYLKGAAIPTNPLPKGSVITFEGLNAIHRFGYTMQEPTSKAGALFETADGSATFNLSNVRVAESILADTRNMSASFSTYTDANGDLQVKKGSGDIAFMISEANGSVINFKDGLPPNNAILTKGTVAGYLRAMVGQLGAQGNTAEMQVTNQDALIKQVDNRRQSVSGVSLDEEMSNMIKFQQSYAAAARVVSTVDTLLDTIINRMAAH</sequence>
<dbReference type="PANTHER" id="PTHR30033">
    <property type="entry name" value="FLAGELLAR HOOK-ASSOCIATED PROTEIN 1"/>
    <property type="match status" value="1"/>
</dbReference>
<dbReference type="RefSeq" id="WP_267150714.1">
    <property type="nucleotide sequence ID" value="NZ_JAPMLT010000002.1"/>
</dbReference>
<feature type="domain" description="Flagellar hook-associated protein FlgK helical" evidence="10">
    <location>
        <begin position="102"/>
        <end position="297"/>
    </location>
</feature>
<evidence type="ECO:0000256" key="5">
    <source>
        <dbReference type="ARBA" id="ARBA00022525"/>
    </source>
</evidence>
<dbReference type="Pfam" id="PF00460">
    <property type="entry name" value="Flg_bb_rod"/>
    <property type="match status" value="1"/>
</dbReference>
<accession>A0ABT3X0E1</accession>
<dbReference type="InterPro" id="IPR053927">
    <property type="entry name" value="FlgK_helical"/>
</dbReference>
<dbReference type="Pfam" id="PF06429">
    <property type="entry name" value="Flg_bbr_C"/>
    <property type="match status" value="1"/>
</dbReference>
<dbReference type="Pfam" id="PF22638">
    <property type="entry name" value="FlgK_D1"/>
    <property type="match status" value="1"/>
</dbReference>
<gene>
    <name evidence="7 11" type="primary">flgK</name>
    <name evidence="11" type="ORF">OS242_05820</name>
</gene>
<reference evidence="11 12" key="1">
    <citation type="submission" date="2022-11" db="EMBL/GenBank/DDBJ databases">
        <title>Study of microbial diversity in lake waters.</title>
        <authorList>
            <person name="Zhang J."/>
        </authorList>
    </citation>
    <scope>NUCLEOTIDE SEQUENCE [LARGE SCALE GENOMIC DNA]</scope>
    <source>
        <strain evidence="11 12">DT12</strain>
    </source>
</reference>
<comment type="subcellular location">
    <subcellularLocation>
        <location evidence="1 7">Bacterial flagellum</location>
    </subcellularLocation>
    <subcellularLocation>
        <location evidence="2 7">Secreted</location>
    </subcellularLocation>
</comment>
<name>A0ABT3X0E1_9BACL</name>
<dbReference type="SUPFAM" id="SSF64518">
    <property type="entry name" value="Phase 1 flagellin"/>
    <property type="match status" value="1"/>
</dbReference>
<evidence type="ECO:0000259" key="10">
    <source>
        <dbReference type="Pfam" id="PF22638"/>
    </source>
</evidence>
<evidence type="ECO:0000313" key="11">
    <source>
        <dbReference type="EMBL" id="MCX7569472.1"/>
    </source>
</evidence>
<evidence type="ECO:0000256" key="7">
    <source>
        <dbReference type="RuleBase" id="RU362065"/>
    </source>
</evidence>
<proteinExistence type="inferred from homology"/>
<evidence type="ECO:0000256" key="3">
    <source>
        <dbReference type="ARBA" id="ARBA00009677"/>
    </source>
</evidence>
<protein>
    <recommendedName>
        <fullName evidence="4 7">Flagellar hook-associated protein 1</fullName>
        <shortName evidence="7">HAP1</shortName>
    </recommendedName>
</protein>
<comment type="caution">
    <text evidence="11">The sequence shown here is derived from an EMBL/GenBank/DDBJ whole genome shotgun (WGS) entry which is preliminary data.</text>
</comment>
<keyword evidence="6 7" id="KW-0975">Bacterial flagellum</keyword>
<dbReference type="InterPro" id="IPR010930">
    <property type="entry name" value="Flg_bb/hook_C_dom"/>
</dbReference>
<keyword evidence="11" id="KW-0282">Flagellum</keyword>
<dbReference type="PANTHER" id="PTHR30033:SF1">
    <property type="entry name" value="FLAGELLAR HOOK-ASSOCIATED PROTEIN 1"/>
    <property type="match status" value="1"/>
</dbReference>
<dbReference type="Proteomes" id="UP001208017">
    <property type="component" value="Unassembled WGS sequence"/>
</dbReference>
<dbReference type="EMBL" id="JAPMLT010000002">
    <property type="protein sequence ID" value="MCX7569472.1"/>
    <property type="molecule type" value="Genomic_DNA"/>
</dbReference>
<feature type="domain" description="Flagellar basal-body/hook protein C-terminal" evidence="9">
    <location>
        <begin position="491"/>
        <end position="529"/>
    </location>
</feature>
<evidence type="ECO:0000259" key="9">
    <source>
        <dbReference type="Pfam" id="PF06429"/>
    </source>
</evidence>
<feature type="domain" description="Flagellar basal body rod protein N-terminal" evidence="8">
    <location>
        <begin position="8"/>
        <end position="37"/>
    </location>
</feature>
<dbReference type="PRINTS" id="PR01005">
    <property type="entry name" value="FLGHOOKAP1"/>
</dbReference>
<dbReference type="InterPro" id="IPR002371">
    <property type="entry name" value="FlgK"/>
</dbReference>
<dbReference type="NCBIfam" id="TIGR02492">
    <property type="entry name" value="flgK_ends"/>
    <property type="match status" value="1"/>
</dbReference>
<keyword evidence="12" id="KW-1185">Reference proteome</keyword>